<evidence type="ECO:0000313" key="2">
    <source>
        <dbReference type="Proteomes" id="UP000001307"/>
    </source>
</evidence>
<protein>
    <submittedName>
        <fullName evidence="1">Uncharacterized protein</fullName>
    </submittedName>
</protein>
<proteinExistence type="predicted"/>
<accession>E4XJB3</accession>
<gene>
    <name evidence="1" type="ORF">GSOID_T00012703001</name>
</gene>
<reference evidence="1" key="1">
    <citation type="journal article" date="2010" name="Science">
        <title>Plasticity of animal genome architecture unmasked by rapid evolution of a pelagic tunicate.</title>
        <authorList>
            <person name="Denoeud F."/>
            <person name="Henriet S."/>
            <person name="Mungpakdee S."/>
            <person name="Aury J.M."/>
            <person name="Da Silva C."/>
            <person name="Brinkmann H."/>
            <person name="Mikhaleva J."/>
            <person name="Olsen L.C."/>
            <person name="Jubin C."/>
            <person name="Canestro C."/>
            <person name="Bouquet J.M."/>
            <person name="Danks G."/>
            <person name="Poulain J."/>
            <person name="Campsteijn C."/>
            <person name="Adamski M."/>
            <person name="Cross I."/>
            <person name="Yadetie F."/>
            <person name="Muffato M."/>
            <person name="Louis A."/>
            <person name="Butcher S."/>
            <person name="Tsagkogeorga G."/>
            <person name="Konrad A."/>
            <person name="Singh S."/>
            <person name="Jensen M.F."/>
            <person name="Cong E.H."/>
            <person name="Eikeseth-Otteraa H."/>
            <person name="Noel B."/>
            <person name="Anthouard V."/>
            <person name="Porcel B.M."/>
            <person name="Kachouri-Lafond R."/>
            <person name="Nishino A."/>
            <person name="Ugolini M."/>
            <person name="Chourrout P."/>
            <person name="Nishida H."/>
            <person name="Aasland R."/>
            <person name="Huzurbazar S."/>
            <person name="Westhof E."/>
            <person name="Delsuc F."/>
            <person name="Lehrach H."/>
            <person name="Reinhardt R."/>
            <person name="Weissenbach J."/>
            <person name="Roy S.W."/>
            <person name="Artiguenave F."/>
            <person name="Postlethwait J.H."/>
            <person name="Manak J.R."/>
            <person name="Thompson E.M."/>
            <person name="Jaillon O."/>
            <person name="Du Pasquier L."/>
            <person name="Boudinot P."/>
            <person name="Liberles D.A."/>
            <person name="Volff J.N."/>
            <person name="Philippe H."/>
            <person name="Lenhard B."/>
            <person name="Roest Crollius H."/>
            <person name="Wincker P."/>
            <person name="Chourrout D."/>
        </authorList>
    </citation>
    <scope>NUCLEOTIDE SEQUENCE [LARGE SCALE GENOMIC DNA]</scope>
</reference>
<keyword evidence="2" id="KW-1185">Reference proteome</keyword>
<sequence length="126" mass="14812">MMGNVIKQDPADFIFFVTQDQYDAEVRLARRNLAKRKRKEARDEKCEDEATRSPIRTRSVTQVARQEPIHAYGCALQIIKAILTKRPRDLRRNTTFLAQADLVRENSYFKEFFSRRTPLITSFTND</sequence>
<evidence type="ECO:0000313" key="1">
    <source>
        <dbReference type="EMBL" id="CBY10556.1"/>
    </source>
</evidence>
<dbReference type="Proteomes" id="UP000001307">
    <property type="component" value="Unassembled WGS sequence"/>
</dbReference>
<dbReference type="InParanoid" id="E4XJB3"/>
<organism evidence="1">
    <name type="scientific">Oikopleura dioica</name>
    <name type="common">Tunicate</name>
    <dbReference type="NCBI Taxonomy" id="34765"/>
    <lineage>
        <taxon>Eukaryota</taxon>
        <taxon>Metazoa</taxon>
        <taxon>Chordata</taxon>
        <taxon>Tunicata</taxon>
        <taxon>Appendicularia</taxon>
        <taxon>Copelata</taxon>
        <taxon>Oikopleuridae</taxon>
        <taxon>Oikopleura</taxon>
    </lineage>
</organism>
<name>E4XJB3_OIKDI</name>
<dbReference type="AlphaFoldDB" id="E4XJB3"/>
<dbReference type="EMBL" id="FN653059">
    <property type="protein sequence ID" value="CBY10556.1"/>
    <property type="molecule type" value="Genomic_DNA"/>
</dbReference>